<dbReference type="Proteomes" id="UP001497535">
    <property type="component" value="Unassembled WGS sequence"/>
</dbReference>
<organism evidence="1 2">
    <name type="scientific">Meloidogyne enterolobii</name>
    <name type="common">Root-knot nematode worm</name>
    <name type="synonym">Meloidogyne mayaguensis</name>
    <dbReference type="NCBI Taxonomy" id="390850"/>
    <lineage>
        <taxon>Eukaryota</taxon>
        <taxon>Metazoa</taxon>
        <taxon>Ecdysozoa</taxon>
        <taxon>Nematoda</taxon>
        <taxon>Chromadorea</taxon>
        <taxon>Rhabditida</taxon>
        <taxon>Tylenchina</taxon>
        <taxon>Tylenchomorpha</taxon>
        <taxon>Tylenchoidea</taxon>
        <taxon>Meloidogynidae</taxon>
        <taxon>Meloidogyninae</taxon>
        <taxon>Meloidogyne</taxon>
    </lineage>
</organism>
<proteinExistence type="predicted"/>
<protein>
    <submittedName>
        <fullName evidence="1">Uncharacterized protein</fullName>
    </submittedName>
</protein>
<keyword evidence="2" id="KW-1185">Reference proteome</keyword>
<comment type="caution">
    <text evidence="1">The sequence shown here is derived from an EMBL/GenBank/DDBJ whole genome shotgun (WGS) entry which is preliminary data.</text>
</comment>
<dbReference type="EMBL" id="CAVMJV010000008">
    <property type="protein sequence ID" value="CAK5036663.1"/>
    <property type="molecule type" value="Genomic_DNA"/>
</dbReference>
<sequence>MSFSKLNLLANIGASTVHNLSAVRCLHVRRRWMRPYLKDLYNRRVMAGPEPLVSRSAMDNWNYTSEIFAFSHRLGISELDHESIVKALTNKSFFERKDVEEGALYPQPSMDEEIQIMNNESNEDLREKGEVLFRHILLSYLRAHWPLAPEFIIAVAMHLASNEVLAQIINHLGIQHLVRTGEFPPSEETLQTALLALLASIDIVDIEPRLINSGGLSTAMPYYEIGIYANKERILGQSAGEQPWVALDLASQNALLRIWKVLDEPRVFPFKCENVYELRFEKAQKANHSLMDIVAEDTDVGLYSPEELAQDPLDPVNMARFYQSKVNPELGLPHRKRLRHMFSYGSIMRRPRRSMVKPQPHNI</sequence>
<name>A0ACB0Y8C0_MELEN</name>
<evidence type="ECO:0000313" key="1">
    <source>
        <dbReference type="EMBL" id="CAK5036663.1"/>
    </source>
</evidence>
<accession>A0ACB0Y8C0</accession>
<gene>
    <name evidence="1" type="ORF">MENTE1834_LOCUS9096</name>
</gene>
<reference evidence="1" key="1">
    <citation type="submission" date="2023-11" db="EMBL/GenBank/DDBJ databases">
        <authorList>
            <person name="Poullet M."/>
        </authorList>
    </citation>
    <scope>NUCLEOTIDE SEQUENCE</scope>
    <source>
        <strain evidence="1">E1834</strain>
    </source>
</reference>
<evidence type="ECO:0000313" key="2">
    <source>
        <dbReference type="Proteomes" id="UP001497535"/>
    </source>
</evidence>